<organism evidence="1 2">
    <name type="scientific">Armillaria luteobubalina</name>
    <dbReference type="NCBI Taxonomy" id="153913"/>
    <lineage>
        <taxon>Eukaryota</taxon>
        <taxon>Fungi</taxon>
        <taxon>Dikarya</taxon>
        <taxon>Basidiomycota</taxon>
        <taxon>Agaricomycotina</taxon>
        <taxon>Agaricomycetes</taxon>
        <taxon>Agaricomycetidae</taxon>
        <taxon>Agaricales</taxon>
        <taxon>Marasmiineae</taxon>
        <taxon>Physalacriaceae</taxon>
        <taxon>Armillaria</taxon>
    </lineage>
</organism>
<accession>A0AA39PQX2</accession>
<dbReference type="SUPFAM" id="SSF52047">
    <property type="entry name" value="RNI-like"/>
    <property type="match status" value="1"/>
</dbReference>
<protein>
    <recommendedName>
        <fullName evidence="3">F-box domain-containing protein</fullName>
    </recommendedName>
</protein>
<comment type="caution">
    <text evidence="1">The sequence shown here is derived from an EMBL/GenBank/DDBJ whole genome shotgun (WGS) entry which is preliminary data.</text>
</comment>
<reference evidence="1" key="1">
    <citation type="submission" date="2023-06" db="EMBL/GenBank/DDBJ databases">
        <authorList>
            <consortium name="Lawrence Berkeley National Laboratory"/>
            <person name="Ahrendt S."/>
            <person name="Sahu N."/>
            <person name="Indic B."/>
            <person name="Wong-Bajracharya J."/>
            <person name="Merenyi Z."/>
            <person name="Ke H.-M."/>
            <person name="Monk M."/>
            <person name="Kocsube S."/>
            <person name="Drula E."/>
            <person name="Lipzen A."/>
            <person name="Balint B."/>
            <person name="Henrissat B."/>
            <person name="Andreopoulos B."/>
            <person name="Martin F.M."/>
            <person name="Harder C.B."/>
            <person name="Rigling D."/>
            <person name="Ford K.L."/>
            <person name="Foster G.D."/>
            <person name="Pangilinan J."/>
            <person name="Papanicolaou A."/>
            <person name="Barry K."/>
            <person name="LaButti K."/>
            <person name="Viragh M."/>
            <person name="Koriabine M."/>
            <person name="Yan M."/>
            <person name="Riley R."/>
            <person name="Champramary S."/>
            <person name="Plett K.L."/>
            <person name="Tsai I.J."/>
            <person name="Slot J."/>
            <person name="Sipos G."/>
            <person name="Plett J."/>
            <person name="Nagy L.G."/>
            <person name="Grigoriev I.V."/>
        </authorList>
    </citation>
    <scope>NUCLEOTIDE SEQUENCE</scope>
    <source>
        <strain evidence="1">HWK02</strain>
    </source>
</reference>
<dbReference type="Gene3D" id="1.20.1280.50">
    <property type="match status" value="1"/>
</dbReference>
<gene>
    <name evidence="1" type="ORF">EDD18DRAFT_1466314</name>
</gene>
<dbReference type="AlphaFoldDB" id="A0AA39PQX2"/>
<evidence type="ECO:0008006" key="3">
    <source>
        <dbReference type="Google" id="ProtNLM"/>
    </source>
</evidence>
<dbReference type="Gene3D" id="3.80.10.10">
    <property type="entry name" value="Ribonuclease Inhibitor"/>
    <property type="match status" value="1"/>
</dbReference>
<dbReference type="EMBL" id="JAUEPU010000039">
    <property type="protein sequence ID" value="KAK0488390.1"/>
    <property type="molecule type" value="Genomic_DNA"/>
</dbReference>
<dbReference type="Proteomes" id="UP001175228">
    <property type="component" value="Unassembled WGS sequence"/>
</dbReference>
<evidence type="ECO:0000313" key="2">
    <source>
        <dbReference type="Proteomes" id="UP001175228"/>
    </source>
</evidence>
<dbReference type="InterPro" id="IPR032675">
    <property type="entry name" value="LRR_dom_sf"/>
</dbReference>
<evidence type="ECO:0000313" key="1">
    <source>
        <dbReference type="EMBL" id="KAK0488390.1"/>
    </source>
</evidence>
<sequence length="506" mass="57149">MDPRLARLLSDAHEYSQIAPGLLYFQYQQLISSLSNSLEQFLSTKTMTLFPTELLCTIFSYACATDPHTDLPLQGNLIMIATPMVIASVCTRWREIVLDMPSAWACIDINFIPRLDRGGKDSDSLERLVERYAERSKTAPLSIRLRFPPPVTSRDPRSSHERILHRLSNVIIPLLIPHASRWRHLALNLSSGNIAPLYTLFDLAITGFPMLETLTLEDLARGTSNVCDGFASATTLKHIQFKGSVLHPLLYSLLPKLGKQQTVKTVVLQSVPYGRLIPTIGSLFNVERLVLQDMKPDTAQQHGFSLLRTNLRWLTIIFGELSEGVVFSSFLAALEMPQLRTLEMVEPYPMNARTFIPECLKSFVVRSEAAKLRKLVLKGVVMWASELISLLEVVPLLEELVVHESCERPTIWHGFEYGFSDDIENAPHPVSETFCLQLSDEEVAPKLKVLELIWFSELDELLVIDMIDAREKLENVTLGMGPFAHTTYERMRLLTERGTKCFALVA</sequence>
<keyword evidence="2" id="KW-1185">Reference proteome</keyword>
<name>A0AA39PQX2_9AGAR</name>
<proteinExistence type="predicted"/>